<sequence>MESFVRFMRSAKPYFGVIFVQFGYAGMTILTKSALDKGMSQHVFVAYRQVAATLVIAPFAIIFERLSVFGVFACRKARTKMTFSLLFKILLLGFLEPVIDQNLFYTGMKYTTATFAAAMCNVLPAFVFLMAWACRLEKVNIMKRGSQAKILGTIVTVGGAMIMTFIKGPMLHLPWSKLPNHPSASSSSSSAASTDHQNQIIGFLMLTTGCICWAAFITLQAITLKEYPAELSLTALICLVGTIGGSGVALVIERGNPSAWALHFDRQLLAVVYSGVICSGVTYYIQGVVMQTKGPVFFSAFNPLAMVLVAIMSFFILSEIMFLGRMIGVVIIICGLYMVLWGKTRDQPPVLKSECDKITPCEQQMKTTTTVQSSQDFLALDVAKEEKN</sequence>
<gene>
    <name evidence="8" type="primary">103500201</name>
</gene>
<dbReference type="EnsemblPlants" id="MELO3C023843.2.1">
    <property type="protein sequence ID" value="MELO3C023843.2.1"/>
    <property type="gene ID" value="MELO3C023843.2"/>
</dbReference>
<keyword evidence="5 6" id="KW-0472">Membrane</keyword>
<feature type="transmembrane region" description="Helical" evidence="6">
    <location>
        <begin position="110"/>
        <end position="134"/>
    </location>
</feature>
<evidence type="ECO:0000256" key="4">
    <source>
        <dbReference type="ARBA" id="ARBA00022989"/>
    </source>
</evidence>
<keyword evidence="4 6" id="KW-1133">Transmembrane helix</keyword>
<evidence type="ECO:0000259" key="7">
    <source>
        <dbReference type="Pfam" id="PF00892"/>
    </source>
</evidence>
<dbReference type="PANTHER" id="PTHR31218">
    <property type="entry name" value="WAT1-RELATED PROTEIN"/>
    <property type="match status" value="1"/>
</dbReference>
<feature type="domain" description="EamA" evidence="7">
    <location>
        <begin position="14"/>
        <end position="164"/>
    </location>
</feature>
<evidence type="ECO:0000256" key="1">
    <source>
        <dbReference type="ARBA" id="ARBA00004141"/>
    </source>
</evidence>
<dbReference type="InterPro" id="IPR037185">
    <property type="entry name" value="EmrE-like"/>
</dbReference>
<dbReference type="Pfam" id="PF00892">
    <property type="entry name" value="EamA"/>
    <property type="match status" value="2"/>
</dbReference>
<feature type="domain" description="EamA" evidence="7">
    <location>
        <begin position="201"/>
        <end position="340"/>
    </location>
</feature>
<protein>
    <recommendedName>
        <fullName evidence="6">WAT1-related protein</fullName>
    </recommendedName>
</protein>
<dbReference type="InterPro" id="IPR000620">
    <property type="entry name" value="EamA_dom"/>
</dbReference>
<evidence type="ECO:0000256" key="2">
    <source>
        <dbReference type="ARBA" id="ARBA00007635"/>
    </source>
</evidence>
<dbReference type="SUPFAM" id="SSF103481">
    <property type="entry name" value="Multidrug resistance efflux transporter EmrE"/>
    <property type="match status" value="2"/>
</dbReference>
<evidence type="ECO:0000256" key="5">
    <source>
        <dbReference type="ARBA" id="ARBA00023136"/>
    </source>
</evidence>
<accession>A0A9I9DUN6</accession>
<organism evidence="8">
    <name type="scientific">Cucumis melo</name>
    <name type="common">Muskmelon</name>
    <dbReference type="NCBI Taxonomy" id="3656"/>
    <lineage>
        <taxon>Eukaryota</taxon>
        <taxon>Viridiplantae</taxon>
        <taxon>Streptophyta</taxon>
        <taxon>Embryophyta</taxon>
        <taxon>Tracheophyta</taxon>
        <taxon>Spermatophyta</taxon>
        <taxon>Magnoliopsida</taxon>
        <taxon>eudicotyledons</taxon>
        <taxon>Gunneridae</taxon>
        <taxon>Pentapetalae</taxon>
        <taxon>rosids</taxon>
        <taxon>fabids</taxon>
        <taxon>Cucurbitales</taxon>
        <taxon>Cucurbitaceae</taxon>
        <taxon>Benincaseae</taxon>
        <taxon>Cucumis</taxon>
    </lineage>
</organism>
<feature type="transmembrane region" description="Helical" evidence="6">
    <location>
        <begin position="231"/>
        <end position="252"/>
    </location>
</feature>
<dbReference type="InterPro" id="IPR030184">
    <property type="entry name" value="WAT1-related"/>
</dbReference>
<dbReference type="eggNOG" id="ENOG502QUF7">
    <property type="taxonomic scope" value="Eukaryota"/>
</dbReference>
<proteinExistence type="inferred from homology"/>
<feature type="transmembrane region" description="Helical" evidence="6">
    <location>
        <begin position="267"/>
        <end position="285"/>
    </location>
</feature>
<reference evidence="8" key="1">
    <citation type="submission" date="2023-03" db="UniProtKB">
        <authorList>
            <consortium name="EnsemblPlants"/>
        </authorList>
    </citation>
    <scope>IDENTIFICATION</scope>
</reference>
<name>A0A9I9DUN6_CUCME</name>
<feature type="transmembrane region" description="Helical" evidence="6">
    <location>
        <begin position="322"/>
        <end position="342"/>
    </location>
</feature>
<comment type="similarity">
    <text evidence="2 6">Belongs to the drug/metabolite transporter (DMT) superfamily. Plant drug/metabolite exporter (P-DME) (TC 2.A.7.4) family.</text>
</comment>
<dbReference type="RefSeq" id="XP_008461649.2">
    <property type="nucleotide sequence ID" value="XM_008463427.3"/>
</dbReference>
<keyword evidence="3 6" id="KW-0812">Transmembrane</keyword>
<feature type="transmembrane region" description="Helical" evidence="6">
    <location>
        <begin position="12"/>
        <end position="30"/>
    </location>
</feature>
<evidence type="ECO:0000313" key="8">
    <source>
        <dbReference type="EnsemblPlants" id="MELO3C023843.2.1"/>
    </source>
</evidence>
<feature type="transmembrane region" description="Helical" evidence="6">
    <location>
        <begin position="50"/>
        <end position="73"/>
    </location>
</feature>
<feature type="transmembrane region" description="Helical" evidence="6">
    <location>
        <begin position="200"/>
        <end position="219"/>
    </location>
</feature>
<evidence type="ECO:0000256" key="6">
    <source>
        <dbReference type="RuleBase" id="RU363077"/>
    </source>
</evidence>
<evidence type="ECO:0000256" key="3">
    <source>
        <dbReference type="ARBA" id="ARBA00022692"/>
    </source>
</evidence>
<feature type="transmembrane region" description="Helical" evidence="6">
    <location>
        <begin position="297"/>
        <end position="316"/>
    </location>
</feature>
<comment type="subcellular location">
    <subcellularLocation>
        <location evidence="1 6">Membrane</location>
        <topology evidence="1 6">Multi-pass membrane protein</topology>
    </subcellularLocation>
</comment>
<feature type="transmembrane region" description="Helical" evidence="6">
    <location>
        <begin position="146"/>
        <end position="166"/>
    </location>
</feature>
<feature type="transmembrane region" description="Helical" evidence="6">
    <location>
        <begin position="85"/>
        <end position="104"/>
    </location>
</feature>